<proteinExistence type="predicted"/>
<feature type="transmembrane region" description="Helical" evidence="1">
    <location>
        <begin position="307"/>
        <end position="329"/>
    </location>
</feature>
<feature type="transmembrane region" description="Helical" evidence="1">
    <location>
        <begin position="240"/>
        <end position="259"/>
    </location>
</feature>
<dbReference type="PATRIC" id="fig|1415168.3.peg.591"/>
<dbReference type="InterPro" id="IPR006976">
    <property type="entry name" value="VanZ-like"/>
</dbReference>
<feature type="domain" description="VanZ-like" evidence="2">
    <location>
        <begin position="48"/>
        <end position="191"/>
    </location>
</feature>
<dbReference type="InterPro" id="IPR021192">
    <property type="entry name" value="UCP031578_Vanz/RDD"/>
</dbReference>
<keyword evidence="1" id="KW-1133">Transmembrane helix</keyword>
<dbReference type="RefSeq" id="WP_042747823.1">
    <property type="nucleotide sequence ID" value="NZ_AZSI01000012.1"/>
</dbReference>
<protein>
    <submittedName>
        <fullName evidence="3">Glycopeptide antibiotics resistance protein</fullName>
    </submittedName>
</protein>
<dbReference type="Proteomes" id="UP000028401">
    <property type="component" value="Unassembled WGS sequence"/>
</dbReference>
<feature type="transmembrane region" description="Helical" evidence="1">
    <location>
        <begin position="214"/>
        <end position="234"/>
    </location>
</feature>
<sequence length="354" mass="40962">MRTYLHSIQIGVLLFFIFLFLSLIPYLIVQYRRYGRINFWRFFVNFSFILYLICAYAMTIFPLPPVNEVAQMTGPKQNLVPFEFIHQFILYSPFRINEPSTWILALKDSTFIQPFFNLLLTLPFGFYLKYLFKRSFKQTFILSFLLTLSFELIQRSALFGLYPRPYRLFDVDDLMINTLGSLIGFGIAAIFSRFLPDLDATKVESSRVSLSRRFIAFLVDLVLVFIIGSLFLPTGYYSELLILGIVPIALKATPGQLLLRIQIKGKNRFRIALRQFLSFGNFALIIASGFFLQRSGTIAEDQLAQNFLLILLFLGLSLLPLLDVLIAFLSKTRKLWYERVSDTQIVAKLKTGKE</sequence>
<name>A0A084AD56_LACLC</name>
<dbReference type="EMBL" id="AZSI01000012">
    <property type="protein sequence ID" value="KEY63235.1"/>
    <property type="molecule type" value="Genomic_DNA"/>
</dbReference>
<dbReference type="PIRSF" id="PIRSF031578">
    <property type="entry name" value="Uncharacterised_Vanz_RDD-cont"/>
    <property type="match status" value="1"/>
</dbReference>
<comment type="caution">
    <text evidence="3">The sequence shown here is derived from an EMBL/GenBank/DDBJ whole genome shotgun (WGS) entry which is preliminary data.</text>
</comment>
<dbReference type="AlphaFoldDB" id="A0A084AD56"/>
<evidence type="ECO:0000313" key="4">
    <source>
        <dbReference type="Proteomes" id="UP000028401"/>
    </source>
</evidence>
<dbReference type="PANTHER" id="PTHR36834">
    <property type="entry name" value="MEMBRANE PROTEIN-RELATED"/>
    <property type="match status" value="1"/>
</dbReference>
<keyword evidence="1" id="KW-0812">Transmembrane</keyword>
<feature type="transmembrane region" description="Helical" evidence="1">
    <location>
        <begin position="111"/>
        <end position="128"/>
    </location>
</feature>
<organism evidence="3 4">
    <name type="scientific">Lactococcus cremoris subsp. cremoris GE214</name>
    <dbReference type="NCBI Taxonomy" id="1415168"/>
    <lineage>
        <taxon>Bacteria</taxon>
        <taxon>Bacillati</taxon>
        <taxon>Bacillota</taxon>
        <taxon>Bacilli</taxon>
        <taxon>Lactobacillales</taxon>
        <taxon>Streptococcaceae</taxon>
        <taxon>Lactococcus</taxon>
        <taxon>Lactococcus cremoris subsp. cremoris</taxon>
    </lineage>
</organism>
<feature type="transmembrane region" description="Helical" evidence="1">
    <location>
        <begin position="6"/>
        <end position="28"/>
    </location>
</feature>
<reference evidence="3 4" key="1">
    <citation type="submission" date="2014-06" db="EMBL/GenBank/DDBJ databases">
        <title>Draft genome sequence of the putrescine producing strain Lactococcus lactis subsp cremoris GE214.</title>
        <authorList>
            <person name="Ladero V."/>
            <person name="Linares D.M."/>
            <person name="del Rio B."/>
            <person name="Mayo B."/>
            <person name="Martin M.C."/>
            <person name="Fernandez M."/>
            <person name="Alvarez M.A."/>
        </authorList>
    </citation>
    <scope>NUCLEOTIDE SEQUENCE [LARGE SCALE GENOMIC DNA]</scope>
    <source>
        <strain evidence="3 4">GE214</strain>
    </source>
</reference>
<dbReference type="InterPro" id="IPR053150">
    <property type="entry name" value="Teicoplanin_resist-assoc"/>
</dbReference>
<evidence type="ECO:0000259" key="2">
    <source>
        <dbReference type="Pfam" id="PF04892"/>
    </source>
</evidence>
<keyword evidence="1" id="KW-0472">Membrane</keyword>
<feature type="transmembrane region" description="Helical" evidence="1">
    <location>
        <begin position="174"/>
        <end position="194"/>
    </location>
</feature>
<accession>A0A084AD56</accession>
<dbReference type="Pfam" id="PF04892">
    <property type="entry name" value="VanZ"/>
    <property type="match status" value="1"/>
</dbReference>
<evidence type="ECO:0000313" key="3">
    <source>
        <dbReference type="EMBL" id="KEY63235.1"/>
    </source>
</evidence>
<evidence type="ECO:0000256" key="1">
    <source>
        <dbReference type="SAM" id="Phobius"/>
    </source>
</evidence>
<gene>
    <name evidence="3" type="ORF">U725_00558</name>
</gene>
<feature type="transmembrane region" description="Helical" evidence="1">
    <location>
        <begin position="140"/>
        <end position="162"/>
    </location>
</feature>
<dbReference type="PANTHER" id="PTHR36834:SF1">
    <property type="entry name" value="INTEGRAL MEMBRANE PROTEIN"/>
    <property type="match status" value="1"/>
</dbReference>
<feature type="transmembrane region" description="Helical" evidence="1">
    <location>
        <begin position="40"/>
        <end position="63"/>
    </location>
</feature>
<feature type="transmembrane region" description="Helical" evidence="1">
    <location>
        <begin position="271"/>
        <end position="292"/>
    </location>
</feature>